<dbReference type="InterPro" id="IPR001932">
    <property type="entry name" value="PPM-type_phosphatase-like_dom"/>
</dbReference>
<dbReference type="Gene3D" id="3.60.40.10">
    <property type="entry name" value="PPM-type phosphatase domain"/>
    <property type="match status" value="1"/>
</dbReference>
<dbReference type="PANTHER" id="PTHR35801:SF1">
    <property type="entry name" value="PHOSPHOSERINE PHOSPHATASE RSBX"/>
    <property type="match status" value="1"/>
</dbReference>
<reference evidence="3" key="1">
    <citation type="journal article" date="2019" name="Int. J. Syst. Evol. Microbiol.">
        <title>The Global Catalogue of Microorganisms (GCM) 10K type strain sequencing project: providing services to taxonomists for standard genome sequencing and annotation.</title>
        <authorList>
            <consortium name="The Broad Institute Genomics Platform"/>
            <consortium name="The Broad Institute Genome Sequencing Center for Infectious Disease"/>
            <person name="Wu L."/>
            <person name="Ma J."/>
        </authorList>
    </citation>
    <scope>NUCLEOTIDE SEQUENCE [LARGE SCALE GENOMIC DNA]</scope>
    <source>
        <strain evidence="3">JCM 13250</strain>
    </source>
</reference>
<dbReference type="Pfam" id="PF07228">
    <property type="entry name" value="SpoIIE"/>
    <property type="match status" value="1"/>
</dbReference>
<dbReference type="InterPro" id="IPR039248">
    <property type="entry name" value="Ptase_RsbX"/>
</dbReference>
<dbReference type="SUPFAM" id="SSF55874">
    <property type="entry name" value="ATPase domain of HSP90 chaperone/DNA topoisomerase II/histidine kinase"/>
    <property type="match status" value="1"/>
</dbReference>
<protein>
    <submittedName>
        <fullName evidence="2">ATP-binding protein</fullName>
    </submittedName>
</protein>
<keyword evidence="2" id="KW-0067">ATP-binding</keyword>
<proteinExistence type="predicted"/>
<dbReference type="Pfam" id="PF13581">
    <property type="entry name" value="HATPase_c_2"/>
    <property type="match status" value="1"/>
</dbReference>
<dbReference type="Gene3D" id="3.30.565.10">
    <property type="entry name" value="Histidine kinase-like ATPase, C-terminal domain"/>
    <property type="match status" value="1"/>
</dbReference>
<dbReference type="Proteomes" id="UP001500218">
    <property type="component" value="Unassembled WGS sequence"/>
</dbReference>
<evidence type="ECO:0000259" key="1">
    <source>
        <dbReference type="SMART" id="SM00331"/>
    </source>
</evidence>
<gene>
    <name evidence="2" type="ORF">GCM10009682_12950</name>
</gene>
<dbReference type="EMBL" id="BAAALT010000032">
    <property type="protein sequence ID" value="GAA1792438.1"/>
    <property type="molecule type" value="Genomic_DNA"/>
</dbReference>
<dbReference type="SUPFAM" id="SSF81606">
    <property type="entry name" value="PP2C-like"/>
    <property type="match status" value="1"/>
</dbReference>
<dbReference type="SMART" id="SM00331">
    <property type="entry name" value="PP2C_SIG"/>
    <property type="match status" value="1"/>
</dbReference>
<dbReference type="InterPro" id="IPR003594">
    <property type="entry name" value="HATPase_dom"/>
</dbReference>
<dbReference type="InterPro" id="IPR036890">
    <property type="entry name" value="HATPase_C_sf"/>
</dbReference>
<organism evidence="2 3">
    <name type="scientific">Luedemannella flava</name>
    <dbReference type="NCBI Taxonomy" id="349316"/>
    <lineage>
        <taxon>Bacteria</taxon>
        <taxon>Bacillati</taxon>
        <taxon>Actinomycetota</taxon>
        <taxon>Actinomycetes</taxon>
        <taxon>Micromonosporales</taxon>
        <taxon>Micromonosporaceae</taxon>
        <taxon>Luedemannella</taxon>
    </lineage>
</organism>
<evidence type="ECO:0000313" key="2">
    <source>
        <dbReference type="EMBL" id="GAA1792438.1"/>
    </source>
</evidence>
<evidence type="ECO:0000313" key="3">
    <source>
        <dbReference type="Proteomes" id="UP001500218"/>
    </source>
</evidence>
<keyword evidence="2" id="KW-0547">Nucleotide-binding</keyword>
<accession>A0ABP4XXF9</accession>
<dbReference type="RefSeq" id="WP_344127288.1">
    <property type="nucleotide sequence ID" value="NZ_BAAALT010000032.1"/>
</dbReference>
<sequence length="340" mass="34874">MTVLVEDLGWWSVSEDGTVGAVRRAATALGVELGLPEDRVAALGIVATEVTTNLLKHAIDGAVHLRALRDDGAGRPSGVELVAIDAGPGMADLTASSRDGHSTAGTLGIGLGAIGRQATRLRVFSEPDRGTVLTAAVWADEAPAESWAAGLTRPIAGESTSGDAYAVRVADGRAQAFLADGLGHGPLASRASEAAAAAFREAPAASPAAVLEYVHRAVAHTRGAVAAVVDLDSAAGQLTCASVGNISGWIVGHDRRRGLAAQPGFVGDRQRRAIREYTYPVAGDDVVVLHTDGLTDRWDLAGHPGLLLRDPLTIAAALLREAGLRRDDAGVLVARPTASA</sequence>
<name>A0ABP4XXF9_9ACTN</name>
<keyword evidence="3" id="KW-1185">Reference proteome</keyword>
<feature type="domain" description="PPM-type phosphatase" evidence="1">
    <location>
        <begin position="147"/>
        <end position="336"/>
    </location>
</feature>
<dbReference type="InterPro" id="IPR036457">
    <property type="entry name" value="PPM-type-like_dom_sf"/>
</dbReference>
<dbReference type="GO" id="GO:0005524">
    <property type="term" value="F:ATP binding"/>
    <property type="evidence" value="ECO:0007669"/>
    <property type="project" value="UniProtKB-KW"/>
</dbReference>
<dbReference type="PANTHER" id="PTHR35801">
    <property type="entry name" value="PHOSPHOSERINE PHOSPHATASE RSBX"/>
    <property type="match status" value="1"/>
</dbReference>
<comment type="caution">
    <text evidence="2">The sequence shown here is derived from an EMBL/GenBank/DDBJ whole genome shotgun (WGS) entry which is preliminary data.</text>
</comment>